<comment type="caution">
    <text evidence="1">The sequence shown here is derived from an EMBL/GenBank/DDBJ whole genome shotgun (WGS) entry which is preliminary data.</text>
</comment>
<dbReference type="Proteomes" id="UP000469558">
    <property type="component" value="Unassembled WGS sequence"/>
</dbReference>
<accession>A0A8T9C4D9</accession>
<evidence type="ECO:0000313" key="1">
    <source>
        <dbReference type="EMBL" id="TVY75680.1"/>
    </source>
</evidence>
<evidence type="ECO:0008006" key="3">
    <source>
        <dbReference type="Google" id="ProtNLM"/>
    </source>
</evidence>
<organism evidence="1 2">
    <name type="scientific">Lachnellula suecica</name>
    <dbReference type="NCBI Taxonomy" id="602035"/>
    <lineage>
        <taxon>Eukaryota</taxon>
        <taxon>Fungi</taxon>
        <taxon>Dikarya</taxon>
        <taxon>Ascomycota</taxon>
        <taxon>Pezizomycotina</taxon>
        <taxon>Leotiomycetes</taxon>
        <taxon>Helotiales</taxon>
        <taxon>Lachnaceae</taxon>
        <taxon>Lachnellula</taxon>
    </lineage>
</organism>
<name>A0A8T9C4D9_9HELO</name>
<keyword evidence="2" id="KW-1185">Reference proteome</keyword>
<dbReference type="OrthoDB" id="3546164at2759"/>
<sequence length="207" mass="22483">MPYLLVVAPTIPEDHKEKFLAAWPQIVEQIKGVPKVLGVSAGPVIGEDGEKPKDFKFIQTIAFATLEDAESFQKSDWAVESKKKFEEAAKAQGLDATMPPHTVFETGPFPEQTALPAYTQMSRISVSDESKADELKGAWDAFMKVIGKEAWGGKSVGGDKTYGIGLVGWDSIQDVQAALSKPDAKAAYEKCKAMGDSKDALIQLVQY</sequence>
<dbReference type="AlphaFoldDB" id="A0A8T9C4D9"/>
<dbReference type="EMBL" id="QGMK01000982">
    <property type="protein sequence ID" value="TVY75680.1"/>
    <property type="molecule type" value="Genomic_DNA"/>
</dbReference>
<proteinExistence type="predicted"/>
<evidence type="ECO:0000313" key="2">
    <source>
        <dbReference type="Proteomes" id="UP000469558"/>
    </source>
</evidence>
<reference evidence="1 2" key="1">
    <citation type="submission" date="2018-05" db="EMBL/GenBank/DDBJ databases">
        <title>Genome sequencing and assembly of the regulated plant pathogen Lachnellula willkommii and related sister species for the development of diagnostic species identification markers.</title>
        <authorList>
            <person name="Giroux E."/>
            <person name="Bilodeau G."/>
        </authorList>
    </citation>
    <scope>NUCLEOTIDE SEQUENCE [LARGE SCALE GENOMIC DNA]</scope>
    <source>
        <strain evidence="1 2">CBS 268.59</strain>
    </source>
</reference>
<protein>
    <recommendedName>
        <fullName evidence="3">Stress-response A/B barrel domain-containing protein</fullName>
    </recommendedName>
</protein>
<gene>
    <name evidence="1" type="ORF">LSUE1_G005179</name>
</gene>